<comment type="catalytic activity">
    <reaction evidence="1 7">
        <text>ATP-independent breakage of single-stranded DNA, followed by passage and rejoining.</text>
        <dbReference type="EC" id="5.6.2.1"/>
    </reaction>
</comment>
<evidence type="ECO:0000256" key="9">
    <source>
        <dbReference type="SAM" id="Phobius"/>
    </source>
</evidence>
<dbReference type="GO" id="GO:0005634">
    <property type="term" value="C:nucleus"/>
    <property type="evidence" value="ECO:0007669"/>
    <property type="project" value="TreeGrafter"/>
</dbReference>
<dbReference type="InterPro" id="IPR003602">
    <property type="entry name" value="Topo_IA_DNA-bd_dom"/>
</dbReference>
<proteinExistence type="inferred from homology"/>
<dbReference type="InterPro" id="IPR013497">
    <property type="entry name" value="Topo_IA_cen"/>
</dbReference>
<dbReference type="InterPro" id="IPR023405">
    <property type="entry name" value="Topo_IA_core_domain"/>
</dbReference>
<dbReference type="Gene3D" id="1.10.290.10">
    <property type="entry name" value="Topoisomerase I, domain 4"/>
    <property type="match status" value="1"/>
</dbReference>
<comment type="similarity">
    <text evidence="2 7">Belongs to the type IA topoisomerase family.</text>
</comment>
<dbReference type="Proteomes" id="UP000887563">
    <property type="component" value="Unplaced"/>
</dbReference>
<evidence type="ECO:0000256" key="2">
    <source>
        <dbReference type="ARBA" id="ARBA00009446"/>
    </source>
</evidence>
<keyword evidence="9" id="KW-0812">Transmembrane</keyword>
<dbReference type="GO" id="GO:0006281">
    <property type="term" value="P:DNA repair"/>
    <property type="evidence" value="ECO:0007669"/>
    <property type="project" value="TreeGrafter"/>
</dbReference>
<dbReference type="SMART" id="SM00436">
    <property type="entry name" value="TOP1Bc"/>
    <property type="match status" value="1"/>
</dbReference>
<dbReference type="CDD" id="cd03362">
    <property type="entry name" value="TOPRIM_TopoIA_TopoIII"/>
    <property type="match status" value="1"/>
</dbReference>
<dbReference type="PANTHER" id="PTHR11390">
    <property type="entry name" value="PROKARYOTIC DNA TOPOISOMERASE"/>
    <property type="match status" value="1"/>
</dbReference>
<feature type="transmembrane region" description="Helical" evidence="9">
    <location>
        <begin position="122"/>
        <end position="146"/>
    </location>
</feature>
<keyword evidence="4 7" id="KW-0799">Topoisomerase</keyword>
<evidence type="ECO:0000256" key="4">
    <source>
        <dbReference type="ARBA" id="ARBA00023029"/>
    </source>
</evidence>
<reference evidence="13" key="1">
    <citation type="submission" date="2022-11" db="UniProtKB">
        <authorList>
            <consortium name="WormBaseParasite"/>
        </authorList>
    </citation>
    <scope>IDENTIFICATION</scope>
</reference>
<dbReference type="InterPro" id="IPR000380">
    <property type="entry name" value="Topo_IA"/>
</dbReference>
<evidence type="ECO:0000259" key="10">
    <source>
        <dbReference type="PROSITE" id="PS50880"/>
    </source>
</evidence>
<dbReference type="CDD" id="cd00186">
    <property type="entry name" value="TOP1Ac"/>
    <property type="match status" value="1"/>
</dbReference>
<evidence type="ECO:0000256" key="6">
    <source>
        <dbReference type="ARBA" id="ARBA00023235"/>
    </source>
</evidence>
<dbReference type="PROSITE" id="PS00396">
    <property type="entry name" value="TOPO_IA_1"/>
    <property type="match status" value="1"/>
</dbReference>
<dbReference type="GO" id="GO:0006310">
    <property type="term" value="P:DNA recombination"/>
    <property type="evidence" value="ECO:0007669"/>
    <property type="project" value="TreeGrafter"/>
</dbReference>
<organism evidence="12 13">
    <name type="scientific">Meloidogyne incognita</name>
    <name type="common">Southern root-knot nematode worm</name>
    <name type="synonym">Oxyuris incognita</name>
    <dbReference type="NCBI Taxonomy" id="6306"/>
    <lineage>
        <taxon>Eukaryota</taxon>
        <taxon>Metazoa</taxon>
        <taxon>Ecdysozoa</taxon>
        <taxon>Nematoda</taxon>
        <taxon>Chromadorea</taxon>
        <taxon>Rhabditida</taxon>
        <taxon>Tylenchina</taxon>
        <taxon>Tylenchomorpha</taxon>
        <taxon>Tylenchoidea</taxon>
        <taxon>Meloidogynidae</taxon>
        <taxon>Meloidogyninae</taxon>
        <taxon>Meloidogyne</taxon>
        <taxon>Meloidogyne incognita group</taxon>
    </lineage>
</organism>
<dbReference type="InterPro" id="IPR023406">
    <property type="entry name" value="Topo_IA_AS"/>
</dbReference>
<sequence length="817" mass="94442">MENDESNSNLLFAKRMRSAFNIQQIVKGIESKMTYNCSGKNNDFFEMAVRLADLFGDDVVVDGLAIAENGLVRIVRDDKGVFPLIYEVRTGSFCTHSYYFYEDVNFCRCSFFSKRVVCARQAYMDVIIHIFFLFFSQKFLLFILVLDCMNFCFRILQLKNNCLDFLQNFATTSAYPKKKFFKKRIFEDMVMDKRNVLCVAEKHDAAKNIAKFLSSGTARTVKGKGPYIYNFLFDARFLNGSFNFVFTSVRGHLMNFYFHPRHKVWIENQIYDLFDGEILQSVMPDMKPVEENLRDEAKKANVLIIWTDCDREGEHIGNEISQTCLNANKNLRVLRARFSEITQQSVTRAMQNLQVIDRNKVSAVDCRMELDLRIGAAFTRLQTISIRKNGLHTYLNNAEEFENKQVVSYGSCQFPTLGFVVHRYKEHTSFVSQQFWKLVGTDGNNKGFIFVWEREGLSVHIFDESVVQALKSACNSSDKPAIVKEIVQKPKSKWRPQPLDTIQLERLGSRFLRVSAKQILSSAERLYQNGFVSYPRTETNCYSNEFDLAAIVQSLTQNNQWGQFAAEIQQRGGPKPRNGTKNDQAHPPIHPVKNATRTEITSNEDWNVYEFICRHFLASVSRDATGNETKVKVELADEIFVTTGLIIEDMGYLNVYRYENWKDKNIPAYRQGQILPKFSVDINNGFTEPPPLLTEADLIALMDKKGIGTDATHAEHIETIKKRWYIIQRPDRRFEPTKLGISLVDAYERMEHMYKLSRPDLRAILEADLEKICRGTKSKDMVLKEQLKIYKDIYRSTEMKINLLIQALKENGIENPP</sequence>
<dbReference type="FunFam" id="1.10.290.10:FF:000001">
    <property type="entry name" value="DNA topoisomerase"/>
    <property type="match status" value="1"/>
</dbReference>
<dbReference type="PRINTS" id="PR00417">
    <property type="entry name" value="PRTPISMRASEI"/>
</dbReference>
<dbReference type="EC" id="5.6.2.1" evidence="3 7"/>
<dbReference type="GO" id="GO:0003677">
    <property type="term" value="F:DNA binding"/>
    <property type="evidence" value="ECO:0007669"/>
    <property type="project" value="UniProtKB-KW"/>
</dbReference>
<comment type="function">
    <text evidence="7">Introduces a single-strand break via transesterification at a target site in duplex DNA. Releases the supercoiling and torsional tension of DNA introduced during the DNA replication and transcription by transiently cleaving and rejoining one strand of the DNA duplex. The scissile phosphodiester is attacked by the catalytic tyrosine of the enzyme, resulting in the formation of a DNA-(5'-phosphotyrosyl)-enzyme intermediate and the expulsion of a 3'-OH DNA strand.</text>
</comment>
<dbReference type="SUPFAM" id="SSF56712">
    <property type="entry name" value="Prokaryotic type I DNA topoisomerase"/>
    <property type="match status" value="1"/>
</dbReference>
<keyword evidence="9" id="KW-1133">Transmembrane helix</keyword>
<dbReference type="AlphaFoldDB" id="A0A914KJ47"/>
<dbReference type="FunFam" id="3.40.50.140:FF:000003">
    <property type="entry name" value="DNA topoisomerase"/>
    <property type="match status" value="1"/>
</dbReference>
<dbReference type="GO" id="GO:0031422">
    <property type="term" value="C:RecQ family helicase-topoisomerase III complex"/>
    <property type="evidence" value="ECO:0007669"/>
    <property type="project" value="TreeGrafter"/>
</dbReference>
<dbReference type="GO" id="GO:0006265">
    <property type="term" value="P:DNA topological change"/>
    <property type="evidence" value="ECO:0007669"/>
    <property type="project" value="InterPro"/>
</dbReference>
<evidence type="ECO:0000313" key="13">
    <source>
        <dbReference type="WBParaSite" id="Minc3s00022g01404"/>
    </source>
</evidence>
<dbReference type="WBParaSite" id="Minc3s00022g01404">
    <property type="protein sequence ID" value="Minc3s00022g01404"/>
    <property type="gene ID" value="Minc3s00022g01404"/>
</dbReference>
<keyword evidence="6 7" id="KW-0413">Isomerase</keyword>
<keyword evidence="5 7" id="KW-0238">DNA-binding</keyword>
<evidence type="ECO:0000256" key="7">
    <source>
        <dbReference type="RuleBase" id="RU362092"/>
    </source>
</evidence>
<dbReference type="InterPro" id="IPR034144">
    <property type="entry name" value="TOPRIM_TopoIII"/>
</dbReference>
<dbReference type="InterPro" id="IPR013825">
    <property type="entry name" value="Topo_IA_cen_sub2"/>
</dbReference>
<evidence type="ECO:0000256" key="8">
    <source>
        <dbReference type="SAM" id="MobiDB-lite"/>
    </source>
</evidence>
<dbReference type="InterPro" id="IPR013824">
    <property type="entry name" value="Topo_IA_cen_sub1"/>
</dbReference>
<dbReference type="PROSITE" id="PS50880">
    <property type="entry name" value="TOPRIM"/>
    <property type="match status" value="1"/>
</dbReference>
<evidence type="ECO:0000259" key="11">
    <source>
        <dbReference type="PROSITE" id="PS52039"/>
    </source>
</evidence>
<dbReference type="InterPro" id="IPR013826">
    <property type="entry name" value="Topo_IA_cen_sub3"/>
</dbReference>
<dbReference type="SMART" id="SM00437">
    <property type="entry name" value="TOP1Ac"/>
    <property type="match status" value="1"/>
</dbReference>
<dbReference type="PANTHER" id="PTHR11390:SF21">
    <property type="entry name" value="DNA TOPOISOMERASE 3-ALPHA"/>
    <property type="match status" value="1"/>
</dbReference>
<accession>A0A914KJ47</accession>
<feature type="region of interest" description="Disordered" evidence="8">
    <location>
        <begin position="569"/>
        <end position="591"/>
    </location>
</feature>
<dbReference type="Pfam" id="PF01131">
    <property type="entry name" value="Topoisom_bac"/>
    <property type="match status" value="1"/>
</dbReference>
<dbReference type="GO" id="GO:0003917">
    <property type="term" value="F:DNA topoisomerase type I (single strand cut, ATP-independent) activity"/>
    <property type="evidence" value="ECO:0007669"/>
    <property type="project" value="UniProtKB-EC"/>
</dbReference>
<dbReference type="Gene3D" id="3.40.50.140">
    <property type="match status" value="1"/>
</dbReference>
<dbReference type="Gene3D" id="2.70.20.10">
    <property type="entry name" value="Topoisomerase I, domain 3"/>
    <property type="match status" value="1"/>
</dbReference>
<dbReference type="Pfam" id="PF01751">
    <property type="entry name" value="Toprim"/>
    <property type="match status" value="1"/>
</dbReference>
<keyword evidence="9" id="KW-0472">Membrane</keyword>
<keyword evidence="12" id="KW-1185">Reference proteome</keyword>
<name>A0A914KJ47_MELIC</name>
<feature type="domain" description="Toprim" evidence="10">
    <location>
        <begin position="195"/>
        <end position="339"/>
    </location>
</feature>
<feature type="domain" description="Topo IA-type catalytic" evidence="11">
    <location>
        <begin position="357"/>
        <end position="794"/>
    </location>
</feature>
<dbReference type="SMART" id="SM00493">
    <property type="entry name" value="TOPRIM"/>
    <property type="match status" value="1"/>
</dbReference>
<dbReference type="Gene3D" id="1.10.460.10">
    <property type="entry name" value="Topoisomerase I, domain 2"/>
    <property type="match status" value="1"/>
</dbReference>
<protein>
    <recommendedName>
        <fullName evidence="3 7">DNA topoisomerase</fullName>
        <ecNumber evidence="3 7">5.6.2.1</ecNumber>
    </recommendedName>
</protein>
<dbReference type="InterPro" id="IPR003601">
    <property type="entry name" value="Topo_IA_2"/>
</dbReference>
<evidence type="ECO:0000256" key="3">
    <source>
        <dbReference type="ARBA" id="ARBA00012891"/>
    </source>
</evidence>
<dbReference type="InterPro" id="IPR006171">
    <property type="entry name" value="TOPRIM_dom"/>
</dbReference>
<evidence type="ECO:0000256" key="5">
    <source>
        <dbReference type="ARBA" id="ARBA00023125"/>
    </source>
</evidence>
<dbReference type="PROSITE" id="PS52039">
    <property type="entry name" value="TOPO_IA_2"/>
    <property type="match status" value="1"/>
</dbReference>
<evidence type="ECO:0000256" key="1">
    <source>
        <dbReference type="ARBA" id="ARBA00000213"/>
    </source>
</evidence>
<evidence type="ECO:0000313" key="12">
    <source>
        <dbReference type="Proteomes" id="UP000887563"/>
    </source>
</evidence>